<dbReference type="GO" id="GO:0032981">
    <property type="term" value="P:mitochondrial respiratory chain complex I assembly"/>
    <property type="evidence" value="ECO:0007669"/>
    <property type="project" value="TreeGrafter"/>
</dbReference>
<dbReference type="SUPFAM" id="SSF46548">
    <property type="entry name" value="alpha-helical ferredoxin"/>
    <property type="match status" value="1"/>
</dbReference>
<dbReference type="EMBL" id="OIVN01000885">
    <property type="protein sequence ID" value="SPC86894.1"/>
    <property type="molecule type" value="Genomic_DNA"/>
</dbReference>
<gene>
    <name evidence="2" type="ORF">FSB_LOCUS14776</name>
</gene>
<dbReference type="InterPro" id="IPR010226">
    <property type="entry name" value="NADH_quinone_OxRdtase_chainI"/>
</dbReference>
<comment type="cofactor">
    <cofactor evidence="1">
        <name>[4Fe-4S] cluster</name>
        <dbReference type="ChEBI" id="CHEBI:49883"/>
    </cofactor>
</comment>
<protein>
    <recommendedName>
        <fullName evidence="3">4Fe-4S ferredoxin-type domain-containing protein</fullName>
    </recommendedName>
</protein>
<dbReference type="Gene3D" id="3.30.70.3270">
    <property type="match status" value="1"/>
</dbReference>
<evidence type="ECO:0008006" key="3">
    <source>
        <dbReference type="Google" id="ProtNLM"/>
    </source>
</evidence>
<dbReference type="PANTHER" id="PTHR10849:SF20">
    <property type="entry name" value="NADH DEHYDROGENASE [UBIQUINONE] IRON-SULFUR PROTEIN 8, MITOCHONDRIAL"/>
    <property type="match status" value="1"/>
</dbReference>
<dbReference type="GO" id="GO:0005739">
    <property type="term" value="C:mitochondrion"/>
    <property type="evidence" value="ECO:0007669"/>
    <property type="project" value="GOC"/>
</dbReference>
<evidence type="ECO:0000313" key="2">
    <source>
        <dbReference type="EMBL" id="SPC86894.1"/>
    </source>
</evidence>
<accession>A0A2N9FJE3</accession>
<dbReference type="GO" id="GO:0051539">
    <property type="term" value="F:4 iron, 4 sulfur cluster binding"/>
    <property type="evidence" value="ECO:0007669"/>
    <property type="project" value="InterPro"/>
</dbReference>
<evidence type="ECO:0000256" key="1">
    <source>
        <dbReference type="ARBA" id="ARBA00001966"/>
    </source>
</evidence>
<dbReference type="GO" id="GO:0006120">
    <property type="term" value="P:mitochondrial electron transport, NADH to ubiquinone"/>
    <property type="evidence" value="ECO:0007669"/>
    <property type="project" value="TreeGrafter"/>
</dbReference>
<name>A0A2N9FJE3_FAGSY</name>
<reference evidence="2" key="1">
    <citation type="submission" date="2018-02" db="EMBL/GenBank/DDBJ databases">
        <authorList>
            <person name="Cohen D.B."/>
            <person name="Kent A.D."/>
        </authorList>
    </citation>
    <scope>NUCLEOTIDE SEQUENCE</scope>
</reference>
<organism evidence="2">
    <name type="scientific">Fagus sylvatica</name>
    <name type="common">Beechnut</name>
    <dbReference type="NCBI Taxonomy" id="28930"/>
    <lineage>
        <taxon>Eukaryota</taxon>
        <taxon>Viridiplantae</taxon>
        <taxon>Streptophyta</taxon>
        <taxon>Embryophyta</taxon>
        <taxon>Tracheophyta</taxon>
        <taxon>Spermatophyta</taxon>
        <taxon>Magnoliopsida</taxon>
        <taxon>eudicotyledons</taxon>
        <taxon>Gunneridae</taxon>
        <taxon>Pentapetalae</taxon>
        <taxon>rosids</taxon>
        <taxon>fabids</taxon>
        <taxon>Fagales</taxon>
        <taxon>Fagaceae</taxon>
        <taxon>Fagus</taxon>
    </lineage>
</organism>
<dbReference type="AlphaFoldDB" id="A0A2N9FJE3"/>
<sequence length="220" mass="25107">MAAILARKSLNALRARQFAVPAQALQGSHNYGLRFSAHPFSTKNEDEEREQLSKEMSKDWSAVFERSINTLFLTEMVRGLMLTLKYFFEPKVTINYPFEKGPLSPRFRGEHALRRYPTGEERCIACKLCEAVLEITTKQDCYEARVRQVGHRTRTGYGSVTGWVWVGYGGAESMKAAKNYVVFRKKLFDSQSLSLYHPPFAATLTRFSLSHPQLIGNEAR</sequence>
<proteinExistence type="predicted"/>
<dbReference type="PANTHER" id="PTHR10849">
    <property type="entry name" value="NADH DEHYDROGENASE UBIQUINONE IRON-SULFUR PROTEIN 8, MITOCHONDRIAL"/>
    <property type="match status" value="1"/>
</dbReference>
<dbReference type="GO" id="GO:0016020">
    <property type="term" value="C:membrane"/>
    <property type="evidence" value="ECO:0007669"/>
    <property type="project" value="InterPro"/>
</dbReference>
<dbReference type="GO" id="GO:0003954">
    <property type="term" value="F:NADH dehydrogenase activity"/>
    <property type="evidence" value="ECO:0007669"/>
    <property type="project" value="TreeGrafter"/>
</dbReference>